<reference evidence="1 2" key="1">
    <citation type="journal article" date="2013" name="Genome Biol.">
        <title>The genome sequence of the most widely cultivated cacao type and its use to identify candidate genes regulating pod color.</title>
        <authorList>
            <person name="Motamayor J.C."/>
            <person name="Mockaitis K."/>
            <person name="Schmutz J."/>
            <person name="Haiminen N."/>
            <person name="Iii D.L."/>
            <person name="Cornejo O."/>
            <person name="Findley S.D."/>
            <person name="Zheng P."/>
            <person name="Utro F."/>
            <person name="Royaert S."/>
            <person name="Saski C."/>
            <person name="Jenkins J."/>
            <person name="Podicheti R."/>
            <person name="Zhao M."/>
            <person name="Scheffler B.E."/>
            <person name="Stack J.C."/>
            <person name="Feltus F.A."/>
            <person name="Mustiga G.M."/>
            <person name="Amores F."/>
            <person name="Phillips W."/>
            <person name="Marelli J.P."/>
            <person name="May G.D."/>
            <person name="Shapiro H."/>
            <person name="Ma J."/>
            <person name="Bustamante C.D."/>
            <person name="Schnell R.J."/>
            <person name="Main D."/>
            <person name="Gilbert D."/>
            <person name="Parida L."/>
            <person name="Kuhn D.N."/>
        </authorList>
    </citation>
    <scope>NUCLEOTIDE SEQUENCE [LARGE SCALE GENOMIC DNA]</scope>
    <source>
        <strain evidence="2">cv. Matina 1-6</strain>
    </source>
</reference>
<proteinExistence type="predicted"/>
<dbReference type="HOGENOM" id="CLU_2350916_0_0_1"/>
<sequence length="97" mass="10895">MGVQNNTSVTLLQINYPTHSLSTEVGFSCLLPLVFSFDLTQQAHQNGPRTLPCPPLLPLPISFWLKPLPLPLISFNKTRHCRDFVSSHLCLTNNLRP</sequence>
<gene>
    <name evidence="1" type="ORF">TCM_032473</name>
</gene>
<dbReference type="InParanoid" id="A0A061FAS8"/>
<evidence type="ECO:0000313" key="1">
    <source>
        <dbReference type="EMBL" id="EOY13817.1"/>
    </source>
</evidence>
<evidence type="ECO:0000313" key="2">
    <source>
        <dbReference type="Proteomes" id="UP000026915"/>
    </source>
</evidence>
<dbReference type="Gramene" id="EOY13817">
    <property type="protein sequence ID" value="EOY13817"/>
    <property type="gene ID" value="TCM_032473"/>
</dbReference>
<keyword evidence="2" id="KW-1185">Reference proteome</keyword>
<name>A0A061FAS8_THECC</name>
<protein>
    <submittedName>
        <fullName evidence="1">Uncharacterized protein</fullName>
    </submittedName>
</protein>
<organism evidence="1 2">
    <name type="scientific">Theobroma cacao</name>
    <name type="common">Cacao</name>
    <name type="synonym">Cocoa</name>
    <dbReference type="NCBI Taxonomy" id="3641"/>
    <lineage>
        <taxon>Eukaryota</taxon>
        <taxon>Viridiplantae</taxon>
        <taxon>Streptophyta</taxon>
        <taxon>Embryophyta</taxon>
        <taxon>Tracheophyta</taxon>
        <taxon>Spermatophyta</taxon>
        <taxon>Magnoliopsida</taxon>
        <taxon>eudicotyledons</taxon>
        <taxon>Gunneridae</taxon>
        <taxon>Pentapetalae</taxon>
        <taxon>rosids</taxon>
        <taxon>malvids</taxon>
        <taxon>Malvales</taxon>
        <taxon>Malvaceae</taxon>
        <taxon>Byttnerioideae</taxon>
        <taxon>Theobroma</taxon>
    </lineage>
</organism>
<dbReference type="AlphaFoldDB" id="A0A061FAS8"/>
<dbReference type="Proteomes" id="UP000026915">
    <property type="component" value="Chromosome 7"/>
</dbReference>
<accession>A0A061FAS8</accession>
<dbReference type="EMBL" id="CM001885">
    <property type="protein sequence ID" value="EOY13817.1"/>
    <property type="molecule type" value="Genomic_DNA"/>
</dbReference>